<accession>A0A7X2TLU4</accession>
<dbReference type="RefSeq" id="WP_154433148.1">
    <property type="nucleotide sequence ID" value="NZ_VUMS01000046.1"/>
</dbReference>
<feature type="transmembrane region" description="Helical" evidence="1">
    <location>
        <begin position="21"/>
        <end position="39"/>
    </location>
</feature>
<evidence type="ECO:0000256" key="1">
    <source>
        <dbReference type="SAM" id="Phobius"/>
    </source>
</evidence>
<sequence>MQGIYLNDLGLKFVKTCFSNYWGQIYFFGVFIVAILWFFITQKHRLKYFSLYTFFLFLTIYNPVLVNVFFKHFDQDSVYYRFFWLLPVNLVIAYLITHFISHISTHTKKAITLCATIYAIVLLGSPVKYFSSLYKLPDNLYKVSNDLLEISEYIHQDADTPNPRVAVSADLLMTVRQYDPTIFPTIDRDCALCWQGLPDFQYALGNTYYLSEKPIMDVIYGGDCSNPDDFSASISATSTHYLVFSKTVDIQSFLQSLNYQYIAETTNYIIYRSPYV</sequence>
<keyword evidence="1" id="KW-0472">Membrane</keyword>
<feature type="transmembrane region" description="Helical" evidence="1">
    <location>
        <begin position="110"/>
        <end position="130"/>
    </location>
</feature>
<reference evidence="2 3" key="1">
    <citation type="submission" date="2019-08" db="EMBL/GenBank/DDBJ databases">
        <title>In-depth cultivation of the pig gut microbiome towards novel bacterial diversity and tailored functional studies.</title>
        <authorList>
            <person name="Wylensek D."/>
            <person name="Hitch T.C.A."/>
            <person name="Clavel T."/>
        </authorList>
    </citation>
    <scope>NUCLEOTIDE SEQUENCE [LARGE SCALE GENOMIC DNA]</scope>
    <source>
        <strain evidence="2 3">BSM-380-WT-5A</strain>
    </source>
</reference>
<dbReference type="Proteomes" id="UP000440513">
    <property type="component" value="Unassembled WGS sequence"/>
</dbReference>
<evidence type="ECO:0000313" key="2">
    <source>
        <dbReference type="EMBL" id="MST67823.1"/>
    </source>
</evidence>
<proteinExistence type="predicted"/>
<gene>
    <name evidence="2" type="ORF">FYJ57_14190</name>
</gene>
<name>A0A7X2TLU4_9FIRM</name>
<feature type="transmembrane region" description="Helical" evidence="1">
    <location>
        <begin position="51"/>
        <end position="70"/>
    </location>
</feature>
<protein>
    <submittedName>
        <fullName evidence="2">Uncharacterized protein</fullName>
    </submittedName>
</protein>
<keyword evidence="3" id="KW-1185">Reference proteome</keyword>
<dbReference type="AlphaFoldDB" id="A0A7X2TLU4"/>
<keyword evidence="1" id="KW-0812">Transmembrane</keyword>
<evidence type="ECO:0000313" key="3">
    <source>
        <dbReference type="Proteomes" id="UP000440513"/>
    </source>
</evidence>
<comment type="caution">
    <text evidence="2">The sequence shown here is derived from an EMBL/GenBank/DDBJ whole genome shotgun (WGS) entry which is preliminary data.</text>
</comment>
<keyword evidence="1" id="KW-1133">Transmembrane helix</keyword>
<feature type="transmembrane region" description="Helical" evidence="1">
    <location>
        <begin position="82"/>
        <end position="103"/>
    </location>
</feature>
<dbReference type="EMBL" id="VUMS01000046">
    <property type="protein sequence ID" value="MST67823.1"/>
    <property type="molecule type" value="Genomic_DNA"/>
</dbReference>
<organism evidence="2 3">
    <name type="scientific">Oliverpabstia intestinalis</name>
    <dbReference type="NCBI Taxonomy" id="2606633"/>
    <lineage>
        <taxon>Bacteria</taxon>
        <taxon>Bacillati</taxon>
        <taxon>Bacillota</taxon>
        <taxon>Clostridia</taxon>
        <taxon>Lachnospirales</taxon>
        <taxon>Lachnospiraceae</taxon>
        <taxon>Oliverpabstia</taxon>
    </lineage>
</organism>